<keyword evidence="1" id="KW-0472">Membrane</keyword>
<dbReference type="Proteomes" id="UP000198297">
    <property type="component" value="Unassembled WGS sequence"/>
</dbReference>
<gene>
    <name evidence="2" type="ORF">SAMN06266787_1296</name>
</gene>
<reference evidence="2 3" key="1">
    <citation type="submission" date="2017-06" db="EMBL/GenBank/DDBJ databases">
        <authorList>
            <person name="Kim H.J."/>
            <person name="Triplett B.A."/>
        </authorList>
    </citation>
    <scope>NUCLEOTIDE SEQUENCE [LARGE SCALE GENOMIC DNA]</scope>
    <source>
        <strain evidence="2 3">DSM 19316</strain>
    </source>
</reference>
<accession>A0A238Z5U9</accession>
<dbReference type="EMBL" id="FZNK01000029">
    <property type="protein sequence ID" value="SNR78348.1"/>
    <property type="molecule type" value="Genomic_DNA"/>
</dbReference>
<sequence>MYSRDELNAYGRRVKLTGFVFTLIVFLIGVVGFVLVTAS</sequence>
<protein>
    <submittedName>
        <fullName evidence="2">Uncharacterized protein</fullName>
    </submittedName>
</protein>
<evidence type="ECO:0000256" key="1">
    <source>
        <dbReference type="SAM" id="Phobius"/>
    </source>
</evidence>
<organism evidence="2 3">
    <name type="scientific">Halorubrum ezzemoulense</name>
    <name type="common">Halorubrum chaoviator</name>
    <dbReference type="NCBI Taxonomy" id="337243"/>
    <lineage>
        <taxon>Archaea</taxon>
        <taxon>Methanobacteriati</taxon>
        <taxon>Methanobacteriota</taxon>
        <taxon>Stenosarchaea group</taxon>
        <taxon>Halobacteria</taxon>
        <taxon>Halobacteriales</taxon>
        <taxon>Haloferacaceae</taxon>
        <taxon>Halorubrum</taxon>
    </lineage>
</organism>
<evidence type="ECO:0000313" key="2">
    <source>
        <dbReference type="EMBL" id="SNR78348.1"/>
    </source>
</evidence>
<name>A0A238Z5U9_HALEZ</name>
<feature type="transmembrane region" description="Helical" evidence="1">
    <location>
        <begin position="16"/>
        <end position="38"/>
    </location>
</feature>
<keyword evidence="1" id="KW-0812">Transmembrane</keyword>
<evidence type="ECO:0000313" key="3">
    <source>
        <dbReference type="Proteomes" id="UP000198297"/>
    </source>
</evidence>
<dbReference type="AlphaFoldDB" id="A0A238Z5U9"/>
<proteinExistence type="predicted"/>
<keyword evidence="1" id="KW-1133">Transmembrane helix</keyword>